<dbReference type="EMBL" id="AP023367">
    <property type="protein sequence ID" value="BCJ93387.1"/>
    <property type="molecule type" value="Genomic_DNA"/>
</dbReference>
<name>A0A6S6QZW5_9FIRM</name>
<organism evidence="1 2">
    <name type="scientific">Anaerocolumna cellulosilytica</name>
    <dbReference type="NCBI Taxonomy" id="433286"/>
    <lineage>
        <taxon>Bacteria</taxon>
        <taxon>Bacillati</taxon>
        <taxon>Bacillota</taxon>
        <taxon>Clostridia</taxon>
        <taxon>Lachnospirales</taxon>
        <taxon>Lachnospiraceae</taxon>
        <taxon>Anaerocolumna</taxon>
    </lineage>
</organism>
<dbReference type="KEGG" id="acel:acsn021_09560"/>
<keyword evidence="2" id="KW-1185">Reference proteome</keyword>
<accession>A0A6S6QZW5</accession>
<evidence type="ECO:0000313" key="1">
    <source>
        <dbReference type="EMBL" id="BCJ93387.1"/>
    </source>
</evidence>
<dbReference type="Proteomes" id="UP000515561">
    <property type="component" value="Chromosome"/>
</dbReference>
<dbReference type="RefSeq" id="WP_184090500.1">
    <property type="nucleotide sequence ID" value="NZ_AP023367.1"/>
</dbReference>
<reference evidence="1 2" key="1">
    <citation type="journal article" date="2016" name="Int. J. Syst. Evol. Microbiol.">
        <title>Descriptions of Anaerotaenia torta gen. nov., sp. nov. and Anaerocolumna cellulosilytica gen. nov., sp. nov. isolated from a methanogenic reactor of cattle waste.</title>
        <authorList>
            <person name="Uek A."/>
            <person name="Ohtaki Y."/>
            <person name="Kaku N."/>
            <person name="Ueki K."/>
        </authorList>
    </citation>
    <scope>NUCLEOTIDE SEQUENCE [LARGE SCALE GENOMIC DNA]</scope>
    <source>
        <strain evidence="1 2">SN021</strain>
    </source>
</reference>
<sequence>MNDKLDKIKSKIKDYIPYNSKVALKSAATSFVLAFLGFLLCYVIFRGGTQPYHDIVVGNITLPGIYKNIDFYTYYTFIITYLIMFFTLNRYYNKKIILNENIIEISMKYIIIGILPAFAMLLIKINTIPAFNLSFCLYLITVIVGLNKTKVKKDNISKLASSCFYIYLSSAGVLALTDYYLPNVADRGTKYFVPLLWILLCIAAYVIYQFAKGKFKCYEDIAADVITSFTQLIIPLCLFSLINTRYFYQGAEYIPVYYSRLKKITIALIIILLFINIITLIRIILKKRKINSLSISTVISFTSICIWDTGYNLVINTDQFHTGETAIVYQQIVEKGQKWGSEFVSVLQGLGFSLSWLNKIVFGGKYSTYTQTQSLLLVIMAVITALLLYSIIEHKFLILLIAPIMPLFYMNRIFLIAAVFLLLLNPRIIKNPFKWSYYYILTCIVHVWYQPTYGGAVAASFIPVVILIWYKAFKNNDLFDIHNKKNRFKLAAFLLSVIIIGVCCIPLLYNAIHFLKANGYETMIGNGVSVYQTLTYEPNYLTGFKFLDIIIQFIFKFGSGLAAFIIMLYMFTRYVVRQKDEIKLIQGVILTVSATLAYFLMLPSIFTRIDPGISRIGGTSFIFFGFLVIILIYIYRSEIVFKPIAILICGLSLSACLYMTYPPYLQIHQKANSIVNIPDDAIYVKPEETGLDNLGYAFVQDEQYINEAMVINEICNYLLKENQAYYDFTDKSIYYLLTDNKVPGLYVSSMIAANEVIQTEVINQLQKNDVPLVFINKPLRYMGISESLRSYRIYRYFMEQDYRFIKYKGCNFLVRDDIDLTPVQDNIEFLDANNIIGVYDNLIDESLYNANLLEKLTQENISFENNITLNNKNMYIFGSDPYLVFESKSQTEIDNIQLIEINLKTKPISDIAGQLFVKTEKIDHNETNTIHFNIKSNKILIPLYKYDQFMLDSKLINLRLDFDNAVDGTDITVDSIKLYALDEKQKTNYNQQIEQISMNVTDNRLDDSFHQINLMNLPSQWGQSFDLMTKRFKASEVASCEQTQVEVINTSVSVHFNMNQMVPGNLGEFLRLKLDYEDENLRNATLIVKGIDKNGNNLNEEFQFVTISSNLLIPIGSSPNCLQATEITGFEIIFAPEKDPYKVKIEEAQMYQLIK</sequence>
<protein>
    <submittedName>
        <fullName evidence="1">Uncharacterized protein</fullName>
    </submittedName>
</protein>
<gene>
    <name evidence="1" type="ORF">acsn021_09560</name>
</gene>
<evidence type="ECO:0000313" key="2">
    <source>
        <dbReference type="Proteomes" id="UP000515561"/>
    </source>
</evidence>
<dbReference type="AlphaFoldDB" id="A0A6S6QZW5"/>
<proteinExistence type="predicted"/>